<keyword evidence="7" id="KW-1133">Transmembrane helix</keyword>
<feature type="transmembrane region" description="Helical" evidence="7">
    <location>
        <begin position="31"/>
        <end position="51"/>
    </location>
</feature>
<dbReference type="InterPro" id="IPR012334">
    <property type="entry name" value="Pectin_lyas_fold"/>
</dbReference>
<evidence type="ECO:0000256" key="2">
    <source>
        <dbReference type="ARBA" id="ARBA00001271"/>
    </source>
</evidence>
<gene>
    <name evidence="10" type="primary">glaB</name>
    <name evidence="10" type="ORF">GCM10022218_01560</name>
</gene>
<evidence type="ECO:0000256" key="6">
    <source>
        <dbReference type="ARBA" id="ARBA00023295"/>
    </source>
</evidence>
<comment type="catalytic activity">
    <reaction evidence="2">
        <text>Hydrolysis of terminal, non-reducing branched (1-&gt;3)-alpha-D-galactosidic residues, producing free D-galactose.</text>
        <dbReference type="EC" id="3.2.1.n1"/>
    </reaction>
</comment>
<dbReference type="InterPro" id="IPR056441">
    <property type="entry name" value="Beta-barrel_GLAA-B_II"/>
</dbReference>
<reference evidence="11" key="1">
    <citation type="journal article" date="2019" name="Int. J. Syst. Evol. Microbiol.">
        <title>The Global Catalogue of Microorganisms (GCM) 10K type strain sequencing project: providing services to taxonomists for standard genome sequencing and annotation.</title>
        <authorList>
            <consortium name="The Broad Institute Genomics Platform"/>
            <consortium name="The Broad Institute Genome Sequencing Center for Infectious Disease"/>
            <person name="Wu L."/>
            <person name="Ma J."/>
        </authorList>
    </citation>
    <scope>NUCLEOTIDE SEQUENCE [LARGE SCALE GENOMIC DNA]</scope>
    <source>
        <strain evidence="11">JCM 16722</strain>
    </source>
</reference>
<keyword evidence="6" id="KW-0326">Glycosidase</keyword>
<keyword evidence="11" id="KW-1185">Reference proteome</keyword>
<dbReference type="InterPro" id="IPR011050">
    <property type="entry name" value="Pectin_lyase_fold/virulence"/>
</dbReference>
<dbReference type="InterPro" id="IPR006626">
    <property type="entry name" value="PbH1"/>
</dbReference>
<dbReference type="SMART" id="SM00710">
    <property type="entry name" value="PbH1"/>
    <property type="match status" value="6"/>
</dbReference>
<dbReference type="Proteomes" id="UP001500167">
    <property type="component" value="Unassembled WGS sequence"/>
</dbReference>
<sequence length="635" mass="72009">MLRDNTYIRQAFIQWATIAHKPTINMKIPTCWIRSTLIILLATCFYLNSIASQVPKVVYLSDYGILPNTGTNSSAAINKVLQTILGKTDKKQSLILKFRKGRYDFYPEGALSRTYYISNHDQDNPKTVGIAFEHCNNLTVDGQGSDFIYHGRMLPIALIENKNLTLKNIHIDFERPQICQVQILKNDTINGTIVYKTAPWVTYTIKDSVFYNTGEGWAMRPTSGIAFEEKTKRIVYNTSDIGVGTKKVTELSPGVIQAEQWKNPKLIPGTVVAMRSWHRPSPGVFVHKGKDIRLENISVHYAEGMGLLAQLTENISLDRFQVALRGDQDPRYFTAQADATHFSGCKGVIVSKNGLYENMMDDAINIHGTYLKITKRLDDKTLVGRYMHDQSYGFDWGNAGDTVQFIQSGTMELWDQKNQIKSIQILRDKADDPIREFKITFKRALDPVIDPATTAMGIENLSWTPRVVFSGNTIRHNRARGALFSTPRKTLVERNLFDHTSGTAILLCGDANGWYETGSCHDIVIRHNTFINALTNMFQFTNAIISIYPEIPDLKNQQKYFHSGIIIEDNLFETFDKPILYAKSVDGLVFRGNRIKTNTAYPAFHWNKKSVFFERVAHSEISNNTIDGKKSELTN</sequence>
<dbReference type="InterPro" id="IPR057275">
    <property type="entry name" value="Beta-barrel_GLAA-B_I"/>
</dbReference>
<comment type="catalytic activity">
    <reaction evidence="1">
        <text>Hydrolysis of terminal, non-reducing alpha-D-galactose residues in alpha-D-galactosides, including galactose oligosaccharides, galactomannans and galactolipids.</text>
        <dbReference type="EC" id="3.2.1.22"/>
    </reaction>
</comment>
<evidence type="ECO:0000256" key="1">
    <source>
        <dbReference type="ARBA" id="ARBA00001255"/>
    </source>
</evidence>
<keyword evidence="7" id="KW-0472">Membrane</keyword>
<feature type="domain" description="GLAA-B beta-barrel" evidence="9">
    <location>
        <begin position="384"/>
        <end position="446"/>
    </location>
</feature>
<proteinExistence type="predicted"/>
<keyword evidence="3" id="KW-0732">Signal</keyword>
<evidence type="ECO:0000313" key="10">
    <source>
        <dbReference type="EMBL" id="GAA4167750.1"/>
    </source>
</evidence>
<feature type="domain" description="GLAA-B beta-barrel" evidence="8">
    <location>
        <begin position="179"/>
        <end position="272"/>
    </location>
</feature>
<evidence type="ECO:0000313" key="11">
    <source>
        <dbReference type="Proteomes" id="UP001500167"/>
    </source>
</evidence>
<evidence type="ECO:0000256" key="5">
    <source>
        <dbReference type="ARBA" id="ARBA00022801"/>
    </source>
</evidence>
<keyword evidence="5" id="KW-0378">Hydrolase</keyword>
<evidence type="ECO:0000256" key="7">
    <source>
        <dbReference type="SAM" id="Phobius"/>
    </source>
</evidence>
<keyword evidence="7" id="KW-0812">Transmembrane</keyword>
<evidence type="ECO:0000259" key="9">
    <source>
        <dbReference type="Pfam" id="PF23764"/>
    </source>
</evidence>
<dbReference type="Gene3D" id="2.160.20.10">
    <property type="entry name" value="Single-stranded right-handed beta-helix, Pectin lyase-like"/>
    <property type="match status" value="2"/>
</dbReference>
<dbReference type="EMBL" id="BAAAZK010000002">
    <property type="protein sequence ID" value="GAA4167750.1"/>
    <property type="molecule type" value="Genomic_DNA"/>
</dbReference>
<dbReference type="Pfam" id="PF23763">
    <property type="entry name" value="Beta-barrel_GLAA-B_I"/>
    <property type="match status" value="1"/>
</dbReference>
<protein>
    <submittedName>
        <fullName evidence="10">Alpha-1,3-galactosidase</fullName>
    </submittedName>
</protein>
<evidence type="ECO:0000256" key="3">
    <source>
        <dbReference type="ARBA" id="ARBA00022729"/>
    </source>
</evidence>
<name>A0ABP7ZQ32_9SPHI</name>
<accession>A0ABP7ZQ32</accession>
<comment type="caution">
    <text evidence="10">The sequence shown here is derived from an EMBL/GenBank/DDBJ whole genome shotgun (WGS) entry which is preliminary data.</text>
</comment>
<organism evidence="10 11">
    <name type="scientific">Sphingobacterium ginsenosidimutans</name>
    <dbReference type="NCBI Taxonomy" id="687845"/>
    <lineage>
        <taxon>Bacteria</taxon>
        <taxon>Pseudomonadati</taxon>
        <taxon>Bacteroidota</taxon>
        <taxon>Sphingobacteriia</taxon>
        <taxon>Sphingobacteriales</taxon>
        <taxon>Sphingobacteriaceae</taxon>
        <taxon>Sphingobacterium</taxon>
    </lineage>
</organism>
<dbReference type="SUPFAM" id="SSF51126">
    <property type="entry name" value="Pectin lyase-like"/>
    <property type="match status" value="1"/>
</dbReference>
<evidence type="ECO:0000256" key="4">
    <source>
        <dbReference type="ARBA" id="ARBA00022737"/>
    </source>
</evidence>
<keyword evidence="4" id="KW-0677">Repeat</keyword>
<evidence type="ECO:0000259" key="8">
    <source>
        <dbReference type="Pfam" id="PF23763"/>
    </source>
</evidence>
<dbReference type="Pfam" id="PF23764">
    <property type="entry name" value="Beta-barrel_GLAA-B_II"/>
    <property type="match status" value="1"/>
</dbReference>